<name>A0A199URP2_ANACO</name>
<evidence type="ECO:0000259" key="10">
    <source>
        <dbReference type="PROSITE" id="PS50867"/>
    </source>
</evidence>
<comment type="caution">
    <text evidence="12">The sequence shown here is derived from an EMBL/GenBank/DDBJ whole genome shotgun (WGS) entry which is preliminary data.</text>
</comment>
<accession>A0A199URP2</accession>
<dbReference type="EMBL" id="LSRQ01005555">
    <property type="protein sequence ID" value="OAY67424.1"/>
    <property type="molecule type" value="Genomic_DNA"/>
</dbReference>
<evidence type="ECO:0000313" key="12">
    <source>
        <dbReference type="EMBL" id="OAY67424.1"/>
    </source>
</evidence>
<dbReference type="Pfam" id="PF05033">
    <property type="entry name" value="Pre-SET"/>
    <property type="match status" value="1"/>
</dbReference>
<keyword evidence="6" id="KW-0863">Zinc-finger</keyword>
<feature type="region of interest" description="Disordered" evidence="7">
    <location>
        <begin position="112"/>
        <end position="135"/>
    </location>
</feature>
<keyword evidence="6" id="KW-0479">Metal-binding</keyword>
<dbReference type="Pfam" id="PF18868">
    <property type="entry name" value="zf-C2H2_3rep"/>
    <property type="match status" value="1"/>
</dbReference>
<dbReference type="PANTHER" id="PTHR47325">
    <property type="entry name" value="HISTONE-LYSINE N-METHYLTRANSFERASE SUVR5"/>
    <property type="match status" value="1"/>
</dbReference>
<dbReference type="SMART" id="SM00317">
    <property type="entry name" value="SET"/>
    <property type="match status" value="1"/>
</dbReference>
<sequence>MPVLSLSDVQLTGEQNPGEKPEEDMLDDPSLLQVECPQQRTIEKLSLSLCDRNHILLEVDYAQPLPSYDLSRGGKCDRLEELNSSPQGYKHEMLDESHATETSLSYREFLLPTKPDEHPSTDHEGKASFERTEPQPDSYEALVCNLRKEPNLPNERNNKEEVLNLQKGSHCLSDSQCNELGSCNQQEIGVKEVNILCNLNDNGISYAQEEEGCMHSDTSTSEGQNENRLCTTLHDLSDLACRADLDQDLFFQQKKDKLILPGNSTGPLFRKVNCNADNSYREGGNVEQDRAIALWIKWRGKWQTGIHCPRADCPLSTLKAKPTHGRKNYISIFFPRTRTYSWVDMELVLPIEELPQPLANGNHRKWRKLVKDITFPRRYIMQKLAVAMLNISDQLHAEAVFENARKAATWKEFALEASRCRGYTDLGKMLIKLQNMVLPGYINCHWRQGSSESWAQRCQNAQNAESIEILTEEFVQSILWKKVDELWNAPVQSEFGSEWKTWKHEMMKWYFTTHPTTGTDVENMKNGDNTVGVEPSVSRKRPKLEIRRAESSVSQVRDFAFRNLPQVNSVDTVSGNSDLKVISESVLKCVPCKVKTVGPFGAAASHNIFDQLYKGGYQEKGENVVPTLEISRSTESATGGILDSSQVRSDNIPKYRQCSAFVEAKGRQCGRWANDGDVYCCVHLGVHSGEKLHQEERMLPVEAPMCEGTTTHGSKCKHRARYGSQFCKKHRSQTSHDSMVAGKILSSSESMLKREDDENKAVEKFSSSNSLHTEDLGLSGNIQASTQEILIPVAVGETLDERNCLMKKSELHNALPAPGKSNTLPAPGKTGCLDSPRCIGHCHEKNGEECQEDAKRHTLYCEKHLPKFLKRARNGKSRLISKDVFLNLLKSCSSRKQKINLHQACDFLYWFMKGNLSRQQSISKGDNMGWLLAEASKDLAVGKFLLKLVSAEREKLARVWGFGSDKYKHMSVATKEVPTVVHQGRHDPVFGLKCKICAQEFCDDQSLGLHWTDVHKKEARWLFRGYACAVCLDSFTNRKVLETHVQERHGVQFLQHSTLLRCMSCSSHFVSPEQLWQHVLSSHAMEFRLSEFSQQSHCQVVQSTMETSNKNSHLDHTSEKDDSQKYTCRFCGLRFDLLPDLGRHHQVAHMRPDSISHFPPRRGNYQFNRSKHYYPNFKRKFRPSMRFKKSSSIEIQKHFKSSKSVLPMIPKPQSQTLRKVGLGRLSEFHCSDVAQTLFSKIKKSKPHPSNLEIVSIARSCCCRMSLHSALEVKYGLLPENLYLRAAKLCSELNVQIEWHQEGFICPQGCKPPKKQHILDPLEPLLDGYLEIQSPTMDPPSDASSEADEYYCVLDSKHFNWKPKQDVVVLCADVSFGREKVPISCVVDNDIKDSFGIHSDVIQHGNSMPWQCFTYNSQLGCGCSHARCHPEKCDHVYLFDNDYESAEDIHGQSMRGRFAYDERGRIILEEGYMVYECNSSCKCNAYCQNRVLQKGVQLKLEIFRTGKKGWAVRAGETISRGTFVCEYIGEILNDDETIRRRERYGNEGCSYLYEMEAYIDGSKGASEGAVSYAIDATYYGNVSRFINHSCSPNLVNYLVLVESMDCQLAHIGFYASRDISIGEELAYDYRHKLLPGDGHPCHCGAPNCRGPCNQGKEAAQEEWKKMIVPAKLQSEGELSQLICS</sequence>
<dbReference type="PROSITE" id="PS50157">
    <property type="entry name" value="ZINC_FINGER_C2H2_2"/>
    <property type="match status" value="3"/>
</dbReference>
<dbReference type="SMART" id="SM00355">
    <property type="entry name" value="ZnF_C2H2"/>
    <property type="match status" value="4"/>
</dbReference>
<dbReference type="GO" id="GO:0042054">
    <property type="term" value="F:histone methyltransferase activity"/>
    <property type="evidence" value="ECO:0007669"/>
    <property type="project" value="InterPro"/>
</dbReference>
<dbReference type="PANTHER" id="PTHR47325:SF1">
    <property type="entry name" value="HISTONE-LYSINE N-METHYLTRANSFERASE SUVR5"/>
    <property type="match status" value="1"/>
</dbReference>
<evidence type="ECO:0000256" key="1">
    <source>
        <dbReference type="ARBA" id="ARBA00004286"/>
    </source>
</evidence>
<evidence type="ECO:0000313" key="13">
    <source>
        <dbReference type="Proteomes" id="UP000092600"/>
    </source>
</evidence>
<dbReference type="PROSITE" id="PS00028">
    <property type="entry name" value="ZINC_FINGER_C2H2_1"/>
    <property type="match status" value="4"/>
</dbReference>
<evidence type="ECO:0000259" key="11">
    <source>
        <dbReference type="PROSITE" id="PS50868"/>
    </source>
</evidence>
<dbReference type="Gene3D" id="2.170.270.10">
    <property type="entry name" value="SET domain"/>
    <property type="match status" value="1"/>
</dbReference>
<keyword evidence="3 12" id="KW-0489">Methyltransferase</keyword>
<proteinExistence type="predicted"/>
<dbReference type="InterPro" id="IPR001214">
    <property type="entry name" value="SET_dom"/>
</dbReference>
<dbReference type="Proteomes" id="UP000092600">
    <property type="component" value="Unassembled WGS sequence"/>
</dbReference>
<dbReference type="PROSITE" id="PS50280">
    <property type="entry name" value="SET"/>
    <property type="match status" value="1"/>
</dbReference>
<protein>
    <submittedName>
        <fullName evidence="12">Histone-lysine N-methyltransferase SUVR5</fullName>
    </submittedName>
</protein>
<feature type="region of interest" description="Disordered" evidence="7">
    <location>
        <begin position="520"/>
        <end position="539"/>
    </location>
</feature>
<dbReference type="SUPFAM" id="SSF82199">
    <property type="entry name" value="SET domain"/>
    <property type="match status" value="1"/>
</dbReference>
<dbReference type="InterPro" id="IPR003616">
    <property type="entry name" value="Post-SET_dom"/>
</dbReference>
<dbReference type="PROSITE" id="PS50868">
    <property type="entry name" value="POST_SET"/>
    <property type="match status" value="1"/>
</dbReference>
<keyword evidence="6" id="KW-0862">Zinc</keyword>
<dbReference type="PROSITE" id="PS50867">
    <property type="entry name" value="PRE_SET"/>
    <property type="match status" value="1"/>
</dbReference>
<evidence type="ECO:0000256" key="6">
    <source>
        <dbReference type="PROSITE-ProRule" id="PRU00042"/>
    </source>
</evidence>
<dbReference type="GO" id="GO:0005634">
    <property type="term" value="C:nucleus"/>
    <property type="evidence" value="ECO:0007669"/>
    <property type="project" value="InterPro"/>
</dbReference>
<evidence type="ECO:0000259" key="9">
    <source>
        <dbReference type="PROSITE" id="PS50280"/>
    </source>
</evidence>
<organism evidence="12 13">
    <name type="scientific">Ananas comosus</name>
    <name type="common">Pineapple</name>
    <name type="synonym">Ananas ananas</name>
    <dbReference type="NCBI Taxonomy" id="4615"/>
    <lineage>
        <taxon>Eukaryota</taxon>
        <taxon>Viridiplantae</taxon>
        <taxon>Streptophyta</taxon>
        <taxon>Embryophyta</taxon>
        <taxon>Tracheophyta</taxon>
        <taxon>Spermatophyta</taxon>
        <taxon>Magnoliopsida</taxon>
        <taxon>Liliopsida</taxon>
        <taxon>Poales</taxon>
        <taxon>Bromeliaceae</taxon>
        <taxon>Bromelioideae</taxon>
        <taxon>Ananas</taxon>
    </lineage>
</organism>
<feature type="domain" description="SET" evidence="9">
    <location>
        <begin position="1497"/>
        <end position="1629"/>
    </location>
</feature>
<evidence type="ECO:0000256" key="2">
    <source>
        <dbReference type="ARBA" id="ARBA00022454"/>
    </source>
</evidence>
<comment type="subcellular location">
    <subcellularLocation>
        <location evidence="1">Chromosome</location>
    </subcellularLocation>
</comment>
<dbReference type="Pfam" id="PF00856">
    <property type="entry name" value="SET"/>
    <property type="match status" value="1"/>
</dbReference>
<dbReference type="InterPro" id="IPR046341">
    <property type="entry name" value="SET_dom_sf"/>
</dbReference>
<dbReference type="STRING" id="4615.A0A199URP2"/>
<feature type="compositionally biased region" description="Basic and acidic residues" evidence="7">
    <location>
        <begin position="114"/>
        <end position="134"/>
    </location>
</feature>
<feature type="domain" description="C2H2-type" evidence="8">
    <location>
        <begin position="992"/>
        <end position="1020"/>
    </location>
</feature>
<evidence type="ECO:0000256" key="7">
    <source>
        <dbReference type="SAM" id="MobiDB-lite"/>
    </source>
</evidence>
<dbReference type="InterPro" id="IPR040689">
    <property type="entry name" value="SUVR5_Znf-C2H2_3rpt"/>
</dbReference>
<dbReference type="Gene3D" id="3.30.160.60">
    <property type="entry name" value="Classic Zinc Finger"/>
    <property type="match status" value="1"/>
</dbReference>
<feature type="domain" description="C2H2-type" evidence="8">
    <location>
        <begin position="1126"/>
        <end position="1154"/>
    </location>
</feature>
<feature type="domain" description="Pre-SET" evidence="10">
    <location>
        <begin position="1418"/>
        <end position="1494"/>
    </location>
</feature>
<dbReference type="InterPro" id="IPR007728">
    <property type="entry name" value="Pre-SET_dom"/>
</dbReference>
<keyword evidence="4 12" id="KW-0808">Transferase</keyword>
<evidence type="ECO:0000256" key="3">
    <source>
        <dbReference type="ARBA" id="ARBA00022603"/>
    </source>
</evidence>
<evidence type="ECO:0000256" key="5">
    <source>
        <dbReference type="ARBA" id="ARBA00022691"/>
    </source>
</evidence>
<dbReference type="GO" id="GO:0032259">
    <property type="term" value="P:methylation"/>
    <property type="evidence" value="ECO:0007669"/>
    <property type="project" value="UniProtKB-KW"/>
</dbReference>
<dbReference type="SMART" id="SM00468">
    <property type="entry name" value="PreSET"/>
    <property type="match status" value="1"/>
</dbReference>
<evidence type="ECO:0000259" key="8">
    <source>
        <dbReference type="PROSITE" id="PS50157"/>
    </source>
</evidence>
<reference evidence="12 13" key="1">
    <citation type="journal article" date="2016" name="DNA Res.">
        <title>The draft genome of MD-2 pineapple using hybrid error correction of long reads.</title>
        <authorList>
            <person name="Redwan R.M."/>
            <person name="Saidin A."/>
            <person name="Kumar S.V."/>
        </authorList>
    </citation>
    <scope>NUCLEOTIDE SEQUENCE [LARGE SCALE GENOMIC DNA]</scope>
    <source>
        <strain evidence="13">cv. MD2</strain>
        <tissue evidence="12">Leaf</tissue>
    </source>
</reference>
<feature type="domain" description="Post-SET" evidence="11">
    <location>
        <begin position="1636"/>
        <end position="1652"/>
    </location>
</feature>
<keyword evidence="2" id="KW-0158">Chromosome</keyword>
<dbReference type="GO" id="GO:0008270">
    <property type="term" value="F:zinc ion binding"/>
    <property type="evidence" value="ECO:0007669"/>
    <property type="project" value="UniProtKB-KW"/>
</dbReference>
<keyword evidence="5" id="KW-0949">S-adenosyl-L-methionine</keyword>
<gene>
    <name evidence="12" type="ORF">ACMD2_00338</name>
</gene>
<dbReference type="InterPro" id="IPR013087">
    <property type="entry name" value="Znf_C2H2_type"/>
</dbReference>
<feature type="domain" description="C2H2-type" evidence="8">
    <location>
        <begin position="1026"/>
        <end position="1049"/>
    </location>
</feature>
<evidence type="ECO:0000256" key="4">
    <source>
        <dbReference type="ARBA" id="ARBA00022679"/>
    </source>
</evidence>
<feature type="region of interest" description="Disordered" evidence="7">
    <location>
        <begin position="1"/>
        <end position="27"/>
    </location>
</feature>
<dbReference type="GO" id="GO:0005694">
    <property type="term" value="C:chromosome"/>
    <property type="evidence" value="ECO:0007669"/>
    <property type="project" value="UniProtKB-SubCell"/>
</dbReference>